<sequence length="76" mass="8517">MINSNLIDTLQKDALDVAIVYSGNPCQLAIAHVLAVPVIYYDLEGPNLYIHTYGYAELILQVSPTKPLWHPTHRLT</sequence>
<dbReference type="Proteomes" id="UP000054047">
    <property type="component" value="Unassembled WGS sequence"/>
</dbReference>
<dbReference type="EMBL" id="KN740383">
    <property type="protein sequence ID" value="KIH53783.1"/>
    <property type="molecule type" value="Genomic_DNA"/>
</dbReference>
<keyword evidence="2" id="KW-1185">Reference proteome</keyword>
<evidence type="ECO:0000313" key="2">
    <source>
        <dbReference type="Proteomes" id="UP000054047"/>
    </source>
</evidence>
<proteinExistence type="predicted"/>
<dbReference type="OrthoDB" id="5835829at2759"/>
<reference evidence="1 2" key="1">
    <citation type="submission" date="2013-12" db="EMBL/GenBank/DDBJ databases">
        <title>Draft genome of the parsitic nematode Ancylostoma duodenale.</title>
        <authorList>
            <person name="Mitreva M."/>
        </authorList>
    </citation>
    <scope>NUCLEOTIDE SEQUENCE [LARGE SCALE GENOMIC DNA]</scope>
    <source>
        <strain evidence="1 2">Zhejiang</strain>
    </source>
</reference>
<gene>
    <name evidence="1" type="ORF">ANCDUO_16077</name>
</gene>
<name>A0A0C2CBS7_9BILA</name>
<accession>A0A0C2CBS7</accession>
<organism evidence="1 2">
    <name type="scientific">Ancylostoma duodenale</name>
    <dbReference type="NCBI Taxonomy" id="51022"/>
    <lineage>
        <taxon>Eukaryota</taxon>
        <taxon>Metazoa</taxon>
        <taxon>Ecdysozoa</taxon>
        <taxon>Nematoda</taxon>
        <taxon>Chromadorea</taxon>
        <taxon>Rhabditida</taxon>
        <taxon>Rhabditina</taxon>
        <taxon>Rhabditomorpha</taxon>
        <taxon>Strongyloidea</taxon>
        <taxon>Ancylostomatidae</taxon>
        <taxon>Ancylostomatinae</taxon>
        <taxon>Ancylostoma</taxon>
    </lineage>
</organism>
<dbReference type="AlphaFoldDB" id="A0A0C2CBS7"/>
<protein>
    <submittedName>
        <fullName evidence="1">Uncharacterized protein</fullName>
    </submittedName>
</protein>
<evidence type="ECO:0000313" key="1">
    <source>
        <dbReference type="EMBL" id="KIH53783.1"/>
    </source>
</evidence>